<dbReference type="Pfam" id="PF00076">
    <property type="entry name" value="RRM_1"/>
    <property type="match status" value="1"/>
</dbReference>
<protein>
    <submittedName>
        <fullName evidence="3">RNA-binding protein</fullName>
    </submittedName>
</protein>
<sequence>MNMYVANLSFHTQDEDLKKLFAEYGSVSSAKVITDRETNKSRGFGFVEMESDAEAKEAIKGLNNKEIEGRALSVSIAKERPARTSNKRW</sequence>
<dbReference type="SMART" id="SM00360">
    <property type="entry name" value="RRM"/>
    <property type="match status" value="1"/>
</dbReference>
<dbReference type="RefSeq" id="WP_147192882.1">
    <property type="nucleotide sequence ID" value="NZ_CP042435.1"/>
</dbReference>
<gene>
    <name evidence="3" type="ORF">FRZ67_22890</name>
</gene>
<evidence type="ECO:0000256" key="1">
    <source>
        <dbReference type="ARBA" id="ARBA00022884"/>
    </source>
</evidence>
<evidence type="ECO:0000259" key="2">
    <source>
        <dbReference type="PROSITE" id="PS50102"/>
    </source>
</evidence>
<reference evidence="3 4" key="1">
    <citation type="journal article" date="2016" name="Int. J. Syst. Evol. Microbiol.">
        <title>Panacibacter ginsenosidivorans gen. nov., sp. nov., with ginsenoside converting activity isolated from soil of a ginseng field.</title>
        <authorList>
            <person name="Siddiqi M.Z."/>
            <person name="Muhammad Shafi S."/>
            <person name="Choi K.D."/>
            <person name="Im W.T."/>
        </authorList>
    </citation>
    <scope>NUCLEOTIDE SEQUENCE [LARGE SCALE GENOMIC DNA]</scope>
    <source>
        <strain evidence="3 4">Gsoil1550</strain>
    </source>
</reference>
<accession>A0A5B8VHD9</accession>
<dbReference type="GO" id="GO:0003723">
    <property type="term" value="F:RNA binding"/>
    <property type="evidence" value="ECO:0007669"/>
    <property type="project" value="UniProtKB-KW"/>
</dbReference>
<evidence type="ECO:0000313" key="4">
    <source>
        <dbReference type="Proteomes" id="UP000321533"/>
    </source>
</evidence>
<dbReference type="EMBL" id="CP042435">
    <property type="protein sequence ID" value="QEC70006.1"/>
    <property type="molecule type" value="Genomic_DNA"/>
</dbReference>
<proteinExistence type="predicted"/>
<dbReference type="PANTHER" id="PTHR48027">
    <property type="entry name" value="HETEROGENEOUS NUCLEAR RIBONUCLEOPROTEIN 87F-RELATED"/>
    <property type="match status" value="1"/>
</dbReference>
<dbReference type="Proteomes" id="UP000321533">
    <property type="component" value="Chromosome"/>
</dbReference>
<dbReference type="InterPro" id="IPR035979">
    <property type="entry name" value="RBD_domain_sf"/>
</dbReference>
<dbReference type="AlphaFoldDB" id="A0A5B8VHD9"/>
<dbReference type="SUPFAM" id="SSF54928">
    <property type="entry name" value="RNA-binding domain, RBD"/>
    <property type="match status" value="1"/>
</dbReference>
<evidence type="ECO:0000313" key="3">
    <source>
        <dbReference type="EMBL" id="QEC70006.1"/>
    </source>
</evidence>
<dbReference type="InterPro" id="IPR052462">
    <property type="entry name" value="SLIRP/GR-RBP-like"/>
</dbReference>
<name>A0A5B8VHD9_9BACT</name>
<dbReference type="OrthoDB" id="9798855at2"/>
<dbReference type="InterPro" id="IPR000504">
    <property type="entry name" value="RRM_dom"/>
</dbReference>
<dbReference type="KEGG" id="pgin:FRZ67_22890"/>
<dbReference type="PROSITE" id="PS50102">
    <property type="entry name" value="RRM"/>
    <property type="match status" value="1"/>
</dbReference>
<dbReference type="Gene3D" id="3.30.70.330">
    <property type="match status" value="1"/>
</dbReference>
<feature type="domain" description="RRM" evidence="2">
    <location>
        <begin position="1"/>
        <end position="79"/>
    </location>
</feature>
<keyword evidence="1" id="KW-0694">RNA-binding</keyword>
<dbReference type="InterPro" id="IPR012677">
    <property type="entry name" value="Nucleotide-bd_a/b_plait_sf"/>
</dbReference>
<dbReference type="InterPro" id="IPR048289">
    <property type="entry name" value="RRM2_NsCP33-like"/>
</dbReference>
<organism evidence="3 4">
    <name type="scientific">Panacibacter ginsenosidivorans</name>
    <dbReference type="NCBI Taxonomy" id="1813871"/>
    <lineage>
        <taxon>Bacteria</taxon>
        <taxon>Pseudomonadati</taxon>
        <taxon>Bacteroidota</taxon>
        <taxon>Chitinophagia</taxon>
        <taxon>Chitinophagales</taxon>
        <taxon>Chitinophagaceae</taxon>
        <taxon>Panacibacter</taxon>
    </lineage>
</organism>
<dbReference type="CDD" id="cd21608">
    <property type="entry name" value="RRM2_NsCP33_like"/>
    <property type="match status" value="1"/>
</dbReference>
<keyword evidence="4" id="KW-1185">Reference proteome</keyword>